<dbReference type="InterPro" id="IPR029063">
    <property type="entry name" value="SAM-dependent_MTases_sf"/>
</dbReference>
<organism evidence="1 2">
    <name type="scientific">Ulvibacter antarcticus</name>
    <dbReference type="NCBI Taxonomy" id="442714"/>
    <lineage>
        <taxon>Bacteria</taxon>
        <taxon>Pseudomonadati</taxon>
        <taxon>Bacteroidota</taxon>
        <taxon>Flavobacteriia</taxon>
        <taxon>Flavobacteriales</taxon>
        <taxon>Flavobacteriaceae</taxon>
        <taxon>Ulvibacter</taxon>
    </lineage>
</organism>
<gene>
    <name evidence="1" type="ORF">BXY75_3242</name>
</gene>
<comment type="caution">
    <text evidence="1">The sequence shown here is derived from an EMBL/GenBank/DDBJ whole genome shotgun (WGS) entry which is preliminary data.</text>
</comment>
<dbReference type="PANTHER" id="PTHR43861">
    <property type="entry name" value="TRANS-ACONITATE 2-METHYLTRANSFERASE-RELATED"/>
    <property type="match status" value="1"/>
</dbReference>
<keyword evidence="2" id="KW-1185">Reference proteome</keyword>
<dbReference type="CDD" id="cd02440">
    <property type="entry name" value="AdoMet_MTases"/>
    <property type="match status" value="1"/>
</dbReference>
<evidence type="ECO:0000313" key="2">
    <source>
        <dbReference type="Proteomes" id="UP000271339"/>
    </source>
</evidence>
<dbReference type="SUPFAM" id="SSF53335">
    <property type="entry name" value="S-adenosyl-L-methionine-dependent methyltransferases"/>
    <property type="match status" value="1"/>
</dbReference>
<keyword evidence="1" id="KW-0489">Methyltransferase</keyword>
<evidence type="ECO:0000313" key="1">
    <source>
        <dbReference type="EMBL" id="RMA56729.1"/>
    </source>
</evidence>
<name>A0A3L9YC91_9FLAO</name>
<accession>A0A3L9YC91</accession>
<dbReference type="OrthoDB" id="3896938at2"/>
<dbReference type="Proteomes" id="UP000271339">
    <property type="component" value="Unassembled WGS sequence"/>
</dbReference>
<dbReference type="Pfam" id="PF13489">
    <property type="entry name" value="Methyltransf_23"/>
    <property type="match status" value="1"/>
</dbReference>
<keyword evidence="1" id="KW-0808">Transferase</keyword>
<dbReference type="GO" id="GO:0008168">
    <property type="term" value="F:methyltransferase activity"/>
    <property type="evidence" value="ECO:0007669"/>
    <property type="project" value="UniProtKB-KW"/>
</dbReference>
<protein>
    <submittedName>
        <fullName evidence="1">Methyltransferase family protein</fullName>
    </submittedName>
</protein>
<dbReference type="AlphaFoldDB" id="A0A3L9YC91"/>
<sequence length="244" mass="28702">MYSVFKKLAKRLLPKKLLYKHETFLRSVFAFHYRGKIYQCNTCNHSLKSFVELDDHDLLCPFCGSRARTRRLYSILKENALIKGDILHFSPSRSLYRILNADKNITYHSTDFEDEFIAQFQYDITNIPCDDDSFDLIICYHILEHIIEDTEAMKELYRVLKPGGLCLIQTPFKEGNDIYEDYSIISEEERLKAFGQEDHVRVYSVHGLKERLEKAGFTIEIQSFSEEKNNREGFLSETVLEARK</sequence>
<dbReference type="EMBL" id="REFC01000016">
    <property type="protein sequence ID" value="RMA56729.1"/>
    <property type="molecule type" value="Genomic_DNA"/>
</dbReference>
<reference evidence="1 2" key="1">
    <citation type="submission" date="2018-10" db="EMBL/GenBank/DDBJ databases">
        <title>Genomic Encyclopedia of Archaeal and Bacterial Type Strains, Phase II (KMG-II): from individual species to whole genera.</title>
        <authorList>
            <person name="Goeker M."/>
        </authorList>
    </citation>
    <scope>NUCLEOTIDE SEQUENCE [LARGE SCALE GENOMIC DNA]</scope>
    <source>
        <strain evidence="1 2">DSM 23424</strain>
    </source>
</reference>
<dbReference type="RefSeq" id="WP_121908852.1">
    <property type="nucleotide sequence ID" value="NZ_REFC01000016.1"/>
</dbReference>
<dbReference type="Gene3D" id="3.40.50.150">
    <property type="entry name" value="Vaccinia Virus protein VP39"/>
    <property type="match status" value="1"/>
</dbReference>
<proteinExistence type="predicted"/>
<dbReference type="GO" id="GO:0032259">
    <property type="term" value="P:methylation"/>
    <property type="evidence" value="ECO:0007669"/>
    <property type="project" value="UniProtKB-KW"/>
</dbReference>